<accession>A0A4Y3VLX5</accession>
<gene>
    <name evidence="2" type="ORF">SSP24_43760</name>
</gene>
<dbReference type="Pfam" id="PF12098">
    <property type="entry name" value="DUF3574"/>
    <property type="match status" value="1"/>
</dbReference>
<evidence type="ECO:0000313" key="2">
    <source>
        <dbReference type="EMBL" id="GEC06721.1"/>
    </source>
</evidence>
<proteinExistence type="predicted"/>
<feature type="region of interest" description="Disordered" evidence="1">
    <location>
        <begin position="1"/>
        <end position="26"/>
    </location>
</feature>
<evidence type="ECO:0000256" key="1">
    <source>
        <dbReference type="SAM" id="MobiDB-lite"/>
    </source>
</evidence>
<protein>
    <recommendedName>
        <fullName evidence="4">Choline dehydrogenase</fullName>
    </recommendedName>
</protein>
<evidence type="ECO:0008006" key="4">
    <source>
        <dbReference type="Google" id="ProtNLM"/>
    </source>
</evidence>
<comment type="caution">
    <text evidence="2">The sequence shown here is derived from an EMBL/GenBank/DDBJ whole genome shotgun (WGS) entry which is preliminary data.</text>
</comment>
<evidence type="ECO:0000313" key="3">
    <source>
        <dbReference type="Proteomes" id="UP000317881"/>
    </source>
</evidence>
<dbReference type="EMBL" id="BJND01000031">
    <property type="protein sequence ID" value="GEC06721.1"/>
    <property type="molecule type" value="Genomic_DNA"/>
</dbReference>
<dbReference type="InterPro" id="IPR021957">
    <property type="entry name" value="DUF3574"/>
</dbReference>
<dbReference type="AlphaFoldDB" id="A0A4Y3VLX5"/>
<dbReference type="Proteomes" id="UP000317881">
    <property type="component" value="Unassembled WGS sequence"/>
</dbReference>
<keyword evidence="3" id="KW-1185">Reference proteome</keyword>
<sequence length="202" mass="21689">MRAGATALPRRTRPRPSPCAPLRSRTANGFRSFGAAAASPGPGPGKGWGMTLQLTRTRVALATATVLLAVGAPTAYATLGEETPAAAPTPVRGEPYAETRLLFGTARPDGGPAVTDRQFMAFIDKEVTPDFPDGLTVQSGRGQWRDASGAIDKERSYELILLYPVGEAAARDRKIEEIRRDYEKAFGQESVGRVDDQVRVDF</sequence>
<reference evidence="2 3" key="1">
    <citation type="submission" date="2019-06" db="EMBL/GenBank/DDBJ databases">
        <title>Whole genome shotgun sequence of Streptomyces spinoverrucosus NBRC 14228.</title>
        <authorList>
            <person name="Hosoyama A."/>
            <person name="Uohara A."/>
            <person name="Ohji S."/>
            <person name="Ichikawa N."/>
        </authorList>
    </citation>
    <scope>NUCLEOTIDE SEQUENCE [LARGE SCALE GENOMIC DNA]</scope>
    <source>
        <strain evidence="2 3">NBRC 14228</strain>
    </source>
</reference>
<name>A0A4Y3VLX5_9ACTN</name>
<organism evidence="2 3">
    <name type="scientific">Streptomyces spinoverrucosus</name>
    <dbReference type="NCBI Taxonomy" id="284043"/>
    <lineage>
        <taxon>Bacteria</taxon>
        <taxon>Bacillati</taxon>
        <taxon>Actinomycetota</taxon>
        <taxon>Actinomycetes</taxon>
        <taxon>Kitasatosporales</taxon>
        <taxon>Streptomycetaceae</taxon>
        <taxon>Streptomyces</taxon>
    </lineage>
</organism>